<dbReference type="SUPFAM" id="SSF48576">
    <property type="entry name" value="Terpenoid synthases"/>
    <property type="match status" value="1"/>
</dbReference>
<evidence type="ECO:0008006" key="3">
    <source>
        <dbReference type="Google" id="ProtNLM"/>
    </source>
</evidence>
<keyword evidence="2" id="KW-1185">Reference proteome</keyword>
<dbReference type="Pfam" id="PF00494">
    <property type="entry name" value="SQS_PSY"/>
    <property type="match status" value="1"/>
</dbReference>
<reference evidence="2" key="1">
    <citation type="submission" date="2018-09" db="EMBL/GenBank/DDBJ databases">
        <title>Paracoccus onubensis nov. sp. a moderate halophilic bacterium isolated from Gruta de las Maravillas (Aracena, Spain).</title>
        <authorList>
            <person name="Jurado V."/>
            <person name="Gutierrez-Patricio S."/>
            <person name="Gonzalez-Pimentel J.L."/>
            <person name="Miller A.Z."/>
            <person name="Laiz L."/>
            <person name="Saiz-Jimenez C."/>
        </authorList>
    </citation>
    <scope>NUCLEOTIDE SEQUENCE [LARGE SCALE GENOMIC DNA]</scope>
    <source>
        <strain evidence="2">DSM 26381</strain>
    </source>
</reference>
<dbReference type="AlphaFoldDB" id="A0A419A9G8"/>
<organism evidence="1 2">
    <name type="scientific">Paracoccus siganidrum</name>
    <dbReference type="NCBI Taxonomy" id="1276757"/>
    <lineage>
        <taxon>Bacteria</taxon>
        <taxon>Pseudomonadati</taxon>
        <taxon>Pseudomonadota</taxon>
        <taxon>Alphaproteobacteria</taxon>
        <taxon>Rhodobacterales</taxon>
        <taxon>Paracoccaceae</taxon>
        <taxon>Paracoccus</taxon>
    </lineage>
</organism>
<dbReference type="Gene3D" id="1.10.600.10">
    <property type="entry name" value="Farnesyl Diphosphate Synthase"/>
    <property type="match status" value="1"/>
</dbReference>
<evidence type="ECO:0000313" key="2">
    <source>
        <dbReference type="Proteomes" id="UP000283587"/>
    </source>
</evidence>
<dbReference type="InterPro" id="IPR002060">
    <property type="entry name" value="Squ/phyt_synthse"/>
</dbReference>
<name>A0A419A9G8_9RHOB</name>
<dbReference type="InterPro" id="IPR008949">
    <property type="entry name" value="Isoprenoid_synthase_dom_sf"/>
</dbReference>
<dbReference type="EMBL" id="QZEW01000018">
    <property type="protein sequence ID" value="RJL19219.1"/>
    <property type="molecule type" value="Genomic_DNA"/>
</dbReference>
<dbReference type="Proteomes" id="UP000283587">
    <property type="component" value="Unassembled WGS sequence"/>
</dbReference>
<sequence length="256" mass="27932">MTLEACTEALRQQDPDRFGAVLVADAADRPALVTLYALNLELARAPFQSAEPMLAEMRLQWWVDRLAEMGRGKEPPLHDVLTPLWEAWGALAGDLLPLAEARRRDCAREPLAGPEAVVSYVDATAGALMWRAAQRLGAPASSRGVVADHALGTGLAAWLRALPRLQPLGLGLAGARAQDVLRLAELARESLRRAARAHKLLPKRAAAALYPGPRVPRLLSEIASGNVDPFKETPEITPFQRRASLARLAMTGRWWR</sequence>
<evidence type="ECO:0000313" key="1">
    <source>
        <dbReference type="EMBL" id="RJL19219.1"/>
    </source>
</evidence>
<protein>
    <recommendedName>
        <fullName evidence="3">Phytoene synthase</fullName>
    </recommendedName>
</protein>
<dbReference type="RefSeq" id="WP_119897205.1">
    <property type="nucleotide sequence ID" value="NZ_QNRC01000004.1"/>
</dbReference>
<proteinExistence type="predicted"/>
<accession>A0A419A9G8</accession>
<dbReference type="OrthoDB" id="9814909at2"/>
<gene>
    <name evidence="1" type="ORF">D3P05_05650</name>
</gene>
<comment type="caution">
    <text evidence="1">The sequence shown here is derived from an EMBL/GenBank/DDBJ whole genome shotgun (WGS) entry which is preliminary data.</text>
</comment>